<dbReference type="Proteomes" id="UP000830835">
    <property type="component" value="Unassembled WGS sequence"/>
</dbReference>
<dbReference type="RefSeq" id="WP_244352488.1">
    <property type="nucleotide sequence ID" value="NZ_JAFIRA010000050.1"/>
</dbReference>
<gene>
    <name evidence="3" type="ORF">JX360_14975</name>
</gene>
<feature type="chain" id="PRO_5046780459" description="DUF4352 domain-containing protein" evidence="2">
    <location>
        <begin position="21"/>
        <end position="202"/>
    </location>
</feature>
<feature type="signal peptide" evidence="2">
    <location>
        <begin position="1"/>
        <end position="20"/>
    </location>
</feature>
<organism evidence="3 4">
    <name type="scientific">Thermostichus vulcanus str. 'Rupite'</name>
    <dbReference type="NCBI Taxonomy" id="2813851"/>
    <lineage>
        <taxon>Bacteria</taxon>
        <taxon>Bacillati</taxon>
        <taxon>Cyanobacteriota</taxon>
        <taxon>Cyanophyceae</taxon>
        <taxon>Thermostichales</taxon>
        <taxon>Thermostichaceae</taxon>
        <taxon>Thermostichus</taxon>
    </lineage>
</organism>
<evidence type="ECO:0000256" key="1">
    <source>
        <dbReference type="SAM" id="MobiDB-lite"/>
    </source>
</evidence>
<evidence type="ECO:0008006" key="5">
    <source>
        <dbReference type="Google" id="ProtNLM"/>
    </source>
</evidence>
<name>A0ABT0CEI2_THEVL</name>
<reference evidence="3" key="1">
    <citation type="submission" date="2021-02" db="EMBL/GenBank/DDBJ databases">
        <title>The CRISPR/cas machinery reduction and long-range gene transfer in the hot spring cyanobacterium Synechococcus.</title>
        <authorList>
            <person name="Dvorak P."/>
            <person name="Jahodarova E."/>
            <person name="Hasler P."/>
            <person name="Poulickova A."/>
        </authorList>
    </citation>
    <scope>NUCLEOTIDE SEQUENCE</scope>
    <source>
        <strain evidence="3">Rupite</strain>
    </source>
</reference>
<feature type="region of interest" description="Disordered" evidence="1">
    <location>
        <begin position="27"/>
        <end position="65"/>
    </location>
</feature>
<feature type="region of interest" description="Disordered" evidence="1">
    <location>
        <begin position="181"/>
        <end position="202"/>
    </location>
</feature>
<evidence type="ECO:0000313" key="3">
    <source>
        <dbReference type="EMBL" id="MCJ2544190.1"/>
    </source>
</evidence>
<accession>A0ABT0CEI2</accession>
<evidence type="ECO:0000256" key="2">
    <source>
        <dbReference type="SAM" id="SignalP"/>
    </source>
</evidence>
<comment type="caution">
    <text evidence="3">The sequence shown here is derived from an EMBL/GenBank/DDBJ whole genome shotgun (WGS) entry which is preliminary data.</text>
</comment>
<evidence type="ECO:0000313" key="4">
    <source>
        <dbReference type="Proteomes" id="UP000830835"/>
    </source>
</evidence>
<dbReference type="PROSITE" id="PS51257">
    <property type="entry name" value="PROKAR_LIPOPROTEIN"/>
    <property type="match status" value="1"/>
</dbReference>
<protein>
    <recommendedName>
        <fullName evidence="5">DUF4352 domain-containing protein</fullName>
    </recommendedName>
</protein>
<dbReference type="EMBL" id="JAFIRA010000050">
    <property type="protein sequence ID" value="MCJ2544190.1"/>
    <property type="molecule type" value="Genomic_DNA"/>
</dbReference>
<keyword evidence="4" id="KW-1185">Reference proteome</keyword>
<keyword evidence="2" id="KW-0732">Signal</keyword>
<proteinExistence type="predicted"/>
<sequence length="202" mass="21693">MKRAMSLLAFLTLTPALLVACQPAPEQSAVNDGTFEDPLTRPVDPDLTAPVDPLGSPLDQPQAQEPMVPAPETWVGQEDLDPTFQAEGQDMVTLQVAALEANGEQIELDLIVTNESEISVALNATESGLILVDDLGNTYALATPEENPELEIDPASDWATRLVFEGDLPEEAQFLTLITNFGPEPDLPEQPKLTLPGIPARS</sequence>